<evidence type="ECO:0000259" key="7">
    <source>
        <dbReference type="Pfam" id="PF00501"/>
    </source>
</evidence>
<comment type="catalytic activity">
    <reaction evidence="5">
        <text>octanoate + ATP + CoA = octanoyl-CoA + AMP + diphosphate</text>
        <dbReference type="Rhea" id="RHEA:33631"/>
        <dbReference type="ChEBI" id="CHEBI:25646"/>
        <dbReference type="ChEBI" id="CHEBI:30616"/>
        <dbReference type="ChEBI" id="CHEBI:33019"/>
        <dbReference type="ChEBI" id="CHEBI:57287"/>
        <dbReference type="ChEBI" id="CHEBI:57386"/>
        <dbReference type="ChEBI" id="CHEBI:456215"/>
    </reaction>
</comment>
<dbReference type="Proteomes" id="UP001431783">
    <property type="component" value="Unassembled WGS sequence"/>
</dbReference>
<comment type="similarity">
    <text evidence="1">Belongs to the ATP-dependent AMP-binding enzyme family.</text>
</comment>
<dbReference type="InterPro" id="IPR025110">
    <property type="entry name" value="AMP-bd_C"/>
</dbReference>
<dbReference type="PANTHER" id="PTHR43201:SF5">
    <property type="entry name" value="MEDIUM-CHAIN ACYL-COA LIGASE ACSF2, MITOCHONDRIAL"/>
    <property type="match status" value="1"/>
</dbReference>
<feature type="domain" description="AMP-dependent synthetase/ligase" evidence="7">
    <location>
        <begin position="1"/>
        <end position="195"/>
    </location>
</feature>
<reference evidence="9 10" key="1">
    <citation type="submission" date="2023-03" db="EMBL/GenBank/DDBJ databases">
        <title>Genome insight into feeding habits of ladybird beetles.</title>
        <authorList>
            <person name="Li H.-S."/>
            <person name="Huang Y.-H."/>
            <person name="Pang H."/>
        </authorList>
    </citation>
    <scope>NUCLEOTIDE SEQUENCE [LARGE SCALE GENOMIC DNA]</scope>
    <source>
        <strain evidence="9">SYSU_2023b</strain>
        <tissue evidence="9">Whole body</tissue>
    </source>
</reference>
<evidence type="ECO:0000256" key="1">
    <source>
        <dbReference type="ARBA" id="ARBA00006432"/>
    </source>
</evidence>
<comment type="catalytic activity">
    <reaction evidence="6">
        <text>a medium-chain fatty acid + ATP + CoA = a medium-chain fatty acyl-CoA + AMP + diphosphate</text>
        <dbReference type="Rhea" id="RHEA:48340"/>
        <dbReference type="ChEBI" id="CHEBI:30616"/>
        <dbReference type="ChEBI" id="CHEBI:33019"/>
        <dbReference type="ChEBI" id="CHEBI:57287"/>
        <dbReference type="ChEBI" id="CHEBI:59558"/>
        <dbReference type="ChEBI" id="CHEBI:90546"/>
        <dbReference type="ChEBI" id="CHEBI:456215"/>
        <dbReference type="EC" id="6.2.1.2"/>
    </reaction>
</comment>
<evidence type="ECO:0000256" key="5">
    <source>
        <dbReference type="ARBA" id="ARBA00047319"/>
    </source>
</evidence>
<dbReference type="AlphaFoldDB" id="A0AAW1V4X3"/>
<dbReference type="FunFam" id="3.30.300.30:FF:000008">
    <property type="entry name" value="2,3-dihydroxybenzoate-AMP ligase"/>
    <property type="match status" value="1"/>
</dbReference>
<dbReference type="EMBL" id="JARQZJ010000126">
    <property type="protein sequence ID" value="KAK9890741.1"/>
    <property type="molecule type" value="Genomic_DNA"/>
</dbReference>
<dbReference type="InterPro" id="IPR045851">
    <property type="entry name" value="AMP-bd_C_sf"/>
</dbReference>
<keyword evidence="2" id="KW-0436">Ligase</keyword>
<dbReference type="GO" id="GO:0031956">
    <property type="term" value="F:medium-chain fatty acid-CoA ligase activity"/>
    <property type="evidence" value="ECO:0007669"/>
    <property type="project" value="UniProtKB-EC"/>
</dbReference>
<dbReference type="SUPFAM" id="SSF56801">
    <property type="entry name" value="Acetyl-CoA synthetase-like"/>
    <property type="match status" value="1"/>
</dbReference>
<name>A0AAW1V4X3_9CUCU</name>
<dbReference type="PANTHER" id="PTHR43201">
    <property type="entry name" value="ACYL-COA SYNTHETASE"/>
    <property type="match status" value="1"/>
</dbReference>
<evidence type="ECO:0000259" key="8">
    <source>
        <dbReference type="Pfam" id="PF13193"/>
    </source>
</evidence>
<dbReference type="Pfam" id="PF13193">
    <property type="entry name" value="AMP-binding_C"/>
    <property type="match status" value="1"/>
</dbReference>
<comment type="function">
    <text evidence="3">Acyl-CoA synthases catalyze the initial reaction in fatty acid metabolism, by forming a thioester with CoA. Has some preference toward medium-chain substrates. Plays a role in adipocyte differentiation.</text>
</comment>
<evidence type="ECO:0000313" key="10">
    <source>
        <dbReference type="Proteomes" id="UP001431783"/>
    </source>
</evidence>
<gene>
    <name evidence="9" type="ORF">WA026_012089</name>
</gene>
<proteinExistence type="inferred from homology"/>
<dbReference type="InterPro" id="IPR042099">
    <property type="entry name" value="ANL_N_sf"/>
</dbReference>
<comment type="caution">
    <text evidence="9">The sequence shown here is derived from an EMBL/GenBank/DDBJ whole genome shotgun (WGS) entry which is preliminary data.</text>
</comment>
<evidence type="ECO:0000256" key="3">
    <source>
        <dbReference type="ARBA" id="ARBA00037247"/>
    </source>
</evidence>
<dbReference type="InterPro" id="IPR000873">
    <property type="entry name" value="AMP-dep_synth/lig_dom"/>
</dbReference>
<evidence type="ECO:0000256" key="4">
    <source>
        <dbReference type="ARBA" id="ARBA00039638"/>
    </source>
</evidence>
<sequence length="338" mass="37366">MVSHFSHVNNSLAIGRRIELDLKYHRMCLMNPFFHAAGVTASIGSCVSYGSTVVLPSATYSPPDNLTTTVKEKCSIIHGTPTMHLDLITEQEKRGENISPEIALFGGSPISPHQLETMLKVLKVKKLKNVYGQTEATCMIFSSKPGEDMEKSINSVGCLSDHTEAKIVDSDGNVVPFGTPGELYVRGYQNMIGYWEDADKTEATLGNDGWLKTGDRFILTEDGYGKIVGRNKDMIIRGGENIFPKEVEDVLITHPKIAEVSVIGLPHERLGEQICACVTLKENYELNLQELSNFCKGKMAHFKVPSQLKVLKSLPKTASGKIQKYVLVKQYSENISIK</sequence>
<evidence type="ECO:0000256" key="2">
    <source>
        <dbReference type="ARBA" id="ARBA00022598"/>
    </source>
</evidence>
<dbReference type="Pfam" id="PF00501">
    <property type="entry name" value="AMP-binding"/>
    <property type="match status" value="1"/>
</dbReference>
<accession>A0AAW1V4X3</accession>
<organism evidence="9 10">
    <name type="scientific">Henosepilachna vigintioctopunctata</name>
    <dbReference type="NCBI Taxonomy" id="420089"/>
    <lineage>
        <taxon>Eukaryota</taxon>
        <taxon>Metazoa</taxon>
        <taxon>Ecdysozoa</taxon>
        <taxon>Arthropoda</taxon>
        <taxon>Hexapoda</taxon>
        <taxon>Insecta</taxon>
        <taxon>Pterygota</taxon>
        <taxon>Neoptera</taxon>
        <taxon>Endopterygota</taxon>
        <taxon>Coleoptera</taxon>
        <taxon>Polyphaga</taxon>
        <taxon>Cucujiformia</taxon>
        <taxon>Coccinelloidea</taxon>
        <taxon>Coccinellidae</taxon>
        <taxon>Epilachninae</taxon>
        <taxon>Epilachnini</taxon>
        <taxon>Henosepilachna</taxon>
    </lineage>
</organism>
<evidence type="ECO:0000256" key="6">
    <source>
        <dbReference type="ARBA" id="ARBA00048277"/>
    </source>
</evidence>
<dbReference type="Gene3D" id="3.30.300.30">
    <property type="match status" value="1"/>
</dbReference>
<evidence type="ECO:0000313" key="9">
    <source>
        <dbReference type="EMBL" id="KAK9890741.1"/>
    </source>
</evidence>
<dbReference type="Gene3D" id="3.40.50.12780">
    <property type="entry name" value="N-terminal domain of ligase-like"/>
    <property type="match status" value="1"/>
</dbReference>
<protein>
    <recommendedName>
        <fullName evidence="4">Medium-chain acyl-CoA ligase ACSF2, mitochondrial</fullName>
    </recommendedName>
</protein>
<dbReference type="GO" id="GO:0006631">
    <property type="term" value="P:fatty acid metabolic process"/>
    <property type="evidence" value="ECO:0007669"/>
    <property type="project" value="TreeGrafter"/>
</dbReference>
<keyword evidence="10" id="KW-1185">Reference proteome</keyword>
<feature type="domain" description="AMP-binding enzyme C-terminal" evidence="8">
    <location>
        <begin position="246"/>
        <end position="321"/>
    </location>
</feature>